<feature type="region of interest" description="Disordered" evidence="1">
    <location>
        <begin position="95"/>
        <end position="168"/>
    </location>
</feature>
<organism evidence="2 3">
    <name type="scientific">Bemisia tabaci</name>
    <name type="common">Sweetpotato whitefly</name>
    <name type="synonym">Aleurodes tabaci</name>
    <dbReference type="NCBI Taxonomy" id="7038"/>
    <lineage>
        <taxon>Eukaryota</taxon>
        <taxon>Metazoa</taxon>
        <taxon>Ecdysozoa</taxon>
        <taxon>Arthropoda</taxon>
        <taxon>Hexapoda</taxon>
        <taxon>Insecta</taxon>
        <taxon>Pterygota</taxon>
        <taxon>Neoptera</taxon>
        <taxon>Paraneoptera</taxon>
        <taxon>Hemiptera</taxon>
        <taxon>Sternorrhyncha</taxon>
        <taxon>Aleyrodoidea</taxon>
        <taxon>Aleyrodidae</taxon>
        <taxon>Aleyrodinae</taxon>
        <taxon>Bemisia</taxon>
    </lineage>
</organism>
<evidence type="ECO:0000256" key="1">
    <source>
        <dbReference type="SAM" id="MobiDB-lite"/>
    </source>
</evidence>
<name>A0A9P0A6H4_BEMTA</name>
<proteinExistence type="predicted"/>
<dbReference type="AlphaFoldDB" id="A0A9P0A6H4"/>
<feature type="compositionally biased region" description="Low complexity" evidence="1">
    <location>
        <begin position="133"/>
        <end position="145"/>
    </location>
</feature>
<sequence length="562" mass="62786">MASRGGRNAPDRYEEQRANVLNDLVNFSNFKIVSTKKKGGRGGRSAPPPYEAEDEFEYTKPVKRKVPTVEQSFLKDQRGSREMIISTIDGETTKKLRKSFERRENRSKSRLKKMEEAGTGSNIQPRNTSYIPGSSESNGSLGSTSDTSDYQLHSKPSTSTSASSNIRQMRKPLPSVALMADRYGISDTAAACLASATLKDFGLIIKADLSTVVDRNKVRRSRLRSRSRLVADAKALQMKLHALFFDGRKDTTLITEKKGDKTHQRRIQEEHISLIQEPGSNYLGHTTPNSSCAASIKNSIVSFLRKYGINSVDLIAVGCDGTATNTGAHNGVVRQLEILLQRPLQWLICLLHNNELPLRHLIEGIDGKHTGPSSFSGDVGKQLQDCTKHPIVEFEPILSPSLPVVDKQDLSTDQKYFYDILQAVVSGCCSDDLANRDPGKISHARWLTTANRILRVYVSSENPSENLKILTKYIVLVYGPMWFNIKIHHSCLHGAKHLFDIICLIRNCCAKTQDIVKPVIQRNAFFGHVENMLLTMLMDSNGERRFPQTAAGRRSQQVFKQK</sequence>
<protein>
    <submittedName>
        <fullName evidence="2">Uncharacterized protein</fullName>
    </submittedName>
</protein>
<reference evidence="2" key="1">
    <citation type="submission" date="2021-12" db="EMBL/GenBank/DDBJ databases">
        <authorList>
            <person name="King R."/>
        </authorList>
    </citation>
    <scope>NUCLEOTIDE SEQUENCE</scope>
</reference>
<dbReference type="PANTHER" id="PTHR46409">
    <property type="entry name" value="HTH PSQ-TYPE DOMAIN-CONTAINING PROTEIN"/>
    <property type="match status" value="1"/>
</dbReference>
<dbReference type="EMBL" id="OU963864">
    <property type="protein sequence ID" value="CAH0386703.1"/>
    <property type="molecule type" value="Genomic_DNA"/>
</dbReference>
<feature type="compositionally biased region" description="Basic and acidic residues" evidence="1">
    <location>
        <begin position="95"/>
        <end position="116"/>
    </location>
</feature>
<evidence type="ECO:0000313" key="3">
    <source>
        <dbReference type="Proteomes" id="UP001152759"/>
    </source>
</evidence>
<accession>A0A9P0A6H4</accession>
<feature type="compositionally biased region" description="Low complexity" evidence="1">
    <location>
        <begin position="154"/>
        <end position="164"/>
    </location>
</feature>
<gene>
    <name evidence="2" type="ORF">BEMITA_LOCUS5782</name>
</gene>
<feature type="compositionally biased region" description="Polar residues" evidence="1">
    <location>
        <begin position="119"/>
        <end position="132"/>
    </location>
</feature>
<keyword evidence="3" id="KW-1185">Reference proteome</keyword>
<dbReference type="Proteomes" id="UP001152759">
    <property type="component" value="Chromosome 3"/>
</dbReference>
<evidence type="ECO:0000313" key="2">
    <source>
        <dbReference type="EMBL" id="CAH0386703.1"/>
    </source>
</evidence>
<dbReference type="PANTHER" id="PTHR46409:SF1">
    <property type="entry name" value="HTH PSQ-TYPE DOMAIN-CONTAINING PROTEIN"/>
    <property type="match status" value="1"/>
</dbReference>
<feature type="region of interest" description="Disordered" evidence="1">
    <location>
        <begin position="35"/>
        <end position="56"/>
    </location>
</feature>